<dbReference type="InterPro" id="IPR002156">
    <property type="entry name" value="RNaseH_domain"/>
</dbReference>
<gene>
    <name evidence="2" type="ORF">Ahy_B02g059304</name>
</gene>
<sequence>MKRVIVEMDAIEVLKEINTYRSTKTIGLILRGIEKYKERSWKIKFQYANREANQCADWLGKISTNHQYGFNFIDNPPADIEHLLQINAVEIQTSCSLINL</sequence>
<organism evidence="2 3">
    <name type="scientific">Arachis hypogaea</name>
    <name type="common">Peanut</name>
    <dbReference type="NCBI Taxonomy" id="3818"/>
    <lineage>
        <taxon>Eukaryota</taxon>
        <taxon>Viridiplantae</taxon>
        <taxon>Streptophyta</taxon>
        <taxon>Embryophyta</taxon>
        <taxon>Tracheophyta</taxon>
        <taxon>Spermatophyta</taxon>
        <taxon>Magnoliopsida</taxon>
        <taxon>eudicotyledons</taxon>
        <taxon>Gunneridae</taxon>
        <taxon>Pentapetalae</taxon>
        <taxon>rosids</taxon>
        <taxon>fabids</taxon>
        <taxon>Fabales</taxon>
        <taxon>Fabaceae</taxon>
        <taxon>Papilionoideae</taxon>
        <taxon>50 kb inversion clade</taxon>
        <taxon>dalbergioids sensu lato</taxon>
        <taxon>Dalbergieae</taxon>
        <taxon>Pterocarpus clade</taxon>
        <taxon>Arachis</taxon>
    </lineage>
</organism>
<dbReference type="GO" id="GO:0004523">
    <property type="term" value="F:RNA-DNA hybrid ribonuclease activity"/>
    <property type="evidence" value="ECO:0007669"/>
    <property type="project" value="InterPro"/>
</dbReference>
<feature type="domain" description="RNase H type-1" evidence="1">
    <location>
        <begin position="1"/>
        <end position="61"/>
    </location>
</feature>
<dbReference type="InterPro" id="IPR053151">
    <property type="entry name" value="RNase_H-like"/>
</dbReference>
<accession>A0A445AGE4</accession>
<protein>
    <recommendedName>
        <fullName evidence="1">RNase H type-1 domain-containing protein</fullName>
    </recommendedName>
</protein>
<dbReference type="AlphaFoldDB" id="A0A445AGE4"/>
<reference evidence="2 3" key="1">
    <citation type="submission" date="2019-01" db="EMBL/GenBank/DDBJ databases">
        <title>Sequencing of cultivated peanut Arachis hypogaea provides insights into genome evolution and oil improvement.</title>
        <authorList>
            <person name="Chen X."/>
        </authorList>
    </citation>
    <scope>NUCLEOTIDE SEQUENCE [LARGE SCALE GENOMIC DNA]</scope>
    <source>
        <strain evidence="3">cv. Fuhuasheng</strain>
        <tissue evidence="2">Leaves</tissue>
    </source>
</reference>
<name>A0A445AGE4_ARAHY</name>
<evidence type="ECO:0000313" key="2">
    <source>
        <dbReference type="EMBL" id="RYR25507.1"/>
    </source>
</evidence>
<evidence type="ECO:0000313" key="3">
    <source>
        <dbReference type="Proteomes" id="UP000289738"/>
    </source>
</evidence>
<dbReference type="EMBL" id="SDMP01000012">
    <property type="protein sequence ID" value="RYR25507.1"/>
    <property type="molecule type" value="Genomic_DNA"/>
</dbReference>
<dbReference type="PANTHER" id="PTHR47723:SF19">
    <property type="entry name" value="POLYNUCLEOTIDYL TRANSFERASE, RIBONUCLEASE H-LIKE SUPERFAMILY PROTEIN"/>
    <property type="match status" value="1"/>
</dbReference>
<dbReference type="GO" id="GO:0003676">
    <property type="term" value="F:nucleic acid binding"/>
    <property type="evidence" value="ECO:0007669"/>
    <property type="project" value="InterPro"/>
</dbReference>
<comment type="caution">
    <text evidence="2">The sequence shown here is derived from an EMBL/GenBank/DDBJ whole genome shotgun (WGS) entry which is preliminary data.</text>
</comment>
<dbReference type="PANTHER" id="PTHR47723">
    <property type="entry name" value="OS05G0353850 PROTEIN"/>
    <property type="match status" value="1"/>
</dbReference>
<dbReference type="Pfam" id="PF13456">
    <property type="entry name" value="RVT_3"/>
    <property type="match status" value="1"/>
</dbReference>
<keyword evidence="3" id="KW-1185">Reference proteome</keyword>
<proteinExistence type="predicted"/>
<dbReference type="Proteomes" id="UP000289738">
    <property type="component" value="Chromosome B02"/>
</dbReference>
<evidence type="ECO:0000259" key="1">
    <source>
        <dbReference type="Pfam" id="PF13456"/>
    </source>
</evidence>